<sequence>MNYTSWKVQNDLLDCAKNVIRRKIVEVHDAKFFGILANETQDISYNEQLGVAVRYIKDGEVVESQVNFILQALNTINSVSVFIRASVQRCEMLKAAIQTYKLSKKQTLIKFCDTRWSEKANCIENFLELLLAIVAVLDEHRLEAVLLSRSYDKFNVVSKCLQKIDSGIISTMQLIKYLLKSIEKWLDGEGVGSYESICIKVKEIEKILLETTEVQIIKPQGRRRRVNFETEIYRPFLQESKQQVESYFGKHFELFAKFEAIFPQSEKEFAYIKLLFQFYIDHEVIDASIDSIEAEFEIWKEVIKDTKSDILITKLLKIAQDTQLHGISQLLKVFAFNN</sequence>
<proteinExistence type="predicted"/>
<dbReference type="SUPFAM" id="SSF53098">
    <property type="entry name" value="Ribonuclease H-like"/>
    <property type="match status" value="1"/>
</dbReference>
<keyword evidence="1" id="KW-1185">Reference proteome</keyword>
<dbReference type="WBParaSite" id="PDA_v2.g16728.t1">
    <property type="protein sequence ID" value="PDA_v2.g16728.t1"/>
    <property type="gene ID" value="PDA_v2.g16728"/>
</dbReference>
<dbReference type="PANTHER" id="PTHR45749">
    <property type="match status" value="1"/>
</dbReference>
<dbReference type="Proteomes" id="UP000887578">
    <property type="component" value="Unplaced"/>
</dbReference>
<dbReference type="InterPro" id="IPR012337">
    <property type="entry name" value="RNaseH-like_sf"/>
</dbReference>
<dbReference type="PANTHER" id="PTHR45749:SF21">
    <property type="entry name" value="DUF4371 DOMAIN-CONTAINING PROTEIN"/>
    <property type="match status" value="1"/>
</dbReference>
<evidence type="ECO:0000313" key="1">
    <source>
        <dbReference type="Proteomes" id="UP000887578"/>
    </source>
</evidence>
<organism evidence="1 2">
    <name type="scientific">Panagrolaimus davidi</name>
    <dbReference type="NCBI Taxonomy" id="227884"/>
    <lineage>
        <taxon>Eukaryota</taxon>
        <taxon>Metazoa</taxon>
        <taxon>Ecdysozoa</taxon>
        <taxon>Nematoda</taxon>
        <taxon>Chromadorea</taxon>
        <taxon>Rhabditida</taxon>
        <taxon>Tylenchina</taxon>
        <taxon>Panagrolaimomorpha</taxon>
        <taxon>Panagrolaimoidea</taxon>
        <taxon>Panagrolaimidae</taxon>
        <taxon>Panagrolaimus</taxon>
    </lineage>
</organism>
<dbReference type="AlphaFoldDB" id="A0A914PG56"/>
<reference evidence="2" key="1">
    <citation type="submission" date="2022-11" db="UniProtKB">
        <authorList>
            <consortium name="WormBaseParasite"/>
        </authorList>
    </citation>
    <scope>IDENTIFICATION</scope>
</reference>
<name>A0A914PG56_9BILA</name>
<evidence type="ECO:0000313" key="2">
    <source>
        <dbReference type="WBParaSite" id="PDA_v2.g16728.t1"/>
    </source>
</evidence>
<protein>
    <submittedName>
        <fullName evidence="2">DUF4371 domain-containing protein</fullName>
    </submittedName>
</protein>
<accession>A0A914PG56</accession>